<evidence type="ECO:0000256" key="5">
    <source>
        <dbReference type="SAM" id="MobiDB-lite"/>
    </source>
</evidence>
<comment type="caution">
    <text evidence="7">The sequence shown here is derived from an EMBL/GenBank/DDBJ whole genome shotgun (WGS) entry which is preliminary data.</text>
</comment>
<gene>
    <name evidence="7" type="ORF">GSLYS_00021899001</name>
</gene>
<dbReference type="InterPro" id="IPR039794">
    <property type="entry name" value="Gtb1-like"/>
</dbReference>
<dbReference type="InterPro" id="IPR009011">
    <property type="entry name" value="Man6P_isomerase_rcpt-bd_dom_sf"/>
</dbReference>
<dbReference type="GO" id="GO:0006491">
    <property type="term" value="P:N-glycan processing"/>
    <property type="evidence" value="ECO:0007669"/>
    <property type="project" value="TreeGrafter"/>
</dbReference>
<dbReference type="InterPro" id="IPR036607">
    <property type="entry name" value="PRKCSH"/>
</dbReference>
<dbReference type="CDD" id="cd00112">
    <property type="entry name" value="LDLa"/>
    <property type="match status" value="1"/>
</dbReference>
<keyword evidence="2" id="KW-0732">Signal</keyword>
<feature type="region of interest" description="Disordered" evidence="5">
    <location>
        <begin position="101"/>
        <end position="120"/>
    </location>
</feature>
<dbReference type="SUPFAM" id="SSF50911">
    <property type="entry name" value="Mannose 6-phosphate receptor domain"/>
    <property type="match status" value="1"/>
</dbReference>
<evidence type="ECO:0000256" key="3">
    <source>
        <dbReference type="ARBA" id="ARBA00022824"/>
    </source>
</evidence>
<keyword evidence="8" id="KW-1185">Reference proteome</keyword>
<dbReference type="EMBL" id="CAXITT010001450">
    <property type="protein sequence ID" value="CAL1548582.1"/>
    <property type="molecule type" value="Genomic_DNA"/>
</dbReference>
<dbReference type="InterPro" id="IPR044865">
    <property type="entry name" value="MRH_dom"/>
</dbReference>
<evidence type="ECO:0000313" key="7">
    <source>
        <dbReference type="EMBL" id="CAL1548582.1"/>
    </source>
</evidence>
<keyword evidence="3" id="KW-0256">Endoplasmic reticulum</keyword>
<proteinExistence type="predicted"/>
<dbReference type="Pfam" id="PF13015">
    <property type="entry name" value="PRKCSH_1"/>
    <property type="match status" value="1"/>
</dbReference>
<dbReference type="Pfam" id="PF12999">
    <property type="entry name" value="PRKCSH-like"/>
    <property type="match status" value="1"/>
</dbReference>
<protein>
    <recommendedName>
        <fullName evidence="1">Glucosidase 2 subunit beta</fullName>
    </recommendedName>
</protein>
<dbReference type="InterPro" id="IPR036055">
    <property type="entry name" value="LDL_receptor-like_sf"/>
</dbReference>
<evidence type="ECO:0000256" key="4">
    <source>
        <dbReference type="ARBA" id="ARBA00023157"/>
    </source>
</evidence>
<accession>A0AAV2IN61</accession>
<sequence>MPALFRRKYRTLGLLGVVAVLFYLLQCFTVSKLGHLSSQNSQLWVGDHVLKNIADRGGGFVLSDDSYHHEGEDNYLDFHKGRNSVVDADSRFHMDKNVDKPFKAQKNSSKSNPAHLKKNSLTVSMESLKQNTKKIMEDVKLVPEGAKGKTVDDLSRANPKAGEDIVRRHGNVQVNLLGVHSSEKHLFKTDEDNMIGCLTMREIHVSIDQVNDDFCDCPDSSDEPGTSACPYGKFYCTKQLLDSPPQYIPSSQVNDGICDCCDGSDEWDGTLVPNYMRIMSGSPLGAVYHAPCSDKCGEILAIRQNEAVVRTRGREAQKKYLEQATSELTEKERVKYGPNGIFYALSKQCYKVKADSYEYEVCPFDKVSQQSFPHAPVILGRASSVVLDKGEHLLIMDQGDNSLCPFGRGRKSKIYLLCGLEDKLLRVSESELCEYTFAMSSPAAC</sequence>
<evidence type="ECO:0000313" key="8">
    <source>
        <dbReference type="Proteomes" id="UP001497497"/>
    </source>
</evidence>
<dbReference type="PANTHER" id="PTHR12630:SF1">
    <property type="entry name" value="GLUCOSIDASE 2 SUBUNIT BETA"/>
    <property type="match status" value="1"/>
</dbReference>
<organism evidence="7 8">
    <name type="scientific">Lymnaea stagnalis</name>
    <name type="common">Great pond snail</name>
    <name type="synonym">Helix stagnalis</name>
    <dbReference type="NCBI Taxonomy" id="6523"/>
    <lineage>
        <taxon>Eukaryota</taxon>
        <taxon>Metazoa</taxon>
        <taxon>Spiralia</taxon>
        <taxon>Lophotrochozoa</taxon>
        <taxon>Mollusca</taxon>
        <taxon>Gastropoda</taxon>
        <taxon>Heterobranchia</taxon>
        <taxon>Euthyneura</taxon>
        <taxon>Panpulmonata</taxon>
        <taxon>Hygrophila</taxon>
        <taxon>Lymnaeoidea</taxon>
        <taxon>Lymnaeidae</taxon>
        <taxon>Lymnaea</taxon>
    </lineage>
</organism>
<evidence type="ECO:0000256" key="1">
    <source>
        <dbReference type="ARBA" id="ARBA00022387"/>
    </source>
</evidence>
<dbReference type="GO" id="GO:0017177">
    <property type="term" value="C:glucosidase II complex"/>
    <property type="evidence" value="ECO:0007669"/>
    <property type="project" value="TreeGrafter"/>
</dbReference>
<evidence type="ECO:0000256" key="2">
    <source>
        <dbReference type="ARBA" id="ARBA00022729"/>
    </source>
</evidence>
<evidence type="ECO:0000259" key="6">
    <source>
        <dbReference type="PROSITE" id="PS51914"/>
    </source>
</evidence>
<reference evidence="7 8" key="1">
    <citation type="submission" date="2024-04" db="EMBL/GenBank/DDBJ databases">
        <authorList>
            <consortium name="Genoscope - CEA"/>
            <person name="William W."/>
        </authorList>
    </citation>
    <scope>NUCLEOTIDE SEQUENCE [LARGE SCALE GENOMIC DNA]</scope>
</reference>
<name>A0AAV2IN61_LYMST</name>
<dbReference type="InterPro" id="IPR002172">
    <property type="entry name" value="LDrepeatLR_classA_rpt"/>
</dbReference>
<dbReference type="PANTHER" id="PTHR12630">
    <property type="entry name" value="N-LINKED OLIGOSACCHARIDE PROCESSING"/>
    <property type="match status" value="1"/>
</dbReference>
<dbReference type="AlphaFoldDB" id="A0AAV2IN61"/>
<dbReference type="Gene3D" id="4.10.400.10">
    <property type="entry name" value="Low-density Lipoprotein Receptor"/>
    <property type="match status" value="1"/>
</dbReference>
<dbReference type="SUPFAM" id="SSF57424">
    <property type="entry name" value="LDL receptor-like module"/>
    <property type="match status" value="1"/>
</dbReference>
<feature type="domain" description="MRH" evidence="6">
    <location>
        <begin position="347"/>
        <end position="445"/>
    </location>
</feature>
<dbReference type="PROSITE" id="PS51914">
    <property type="entry name" value="MRH"/>
    <property type="match status" value="1"/>
</dbReference>
<keyword evidence="4" id="KW-1015">Disulfide bond</keyword>
<dbReference type="InterPro" id="IPR028146">
    <property type="entry name" value="PRKCSH_N"/>
</dbReference>
<dbReference type="Gene3D" id="2.70.130.10">
    <property type="entry name" value="Mannose-6-phosphate receptor binding domain"/>
    <property type="match status" value="1"/>
</dbReference>
<dbReference type="Proteomes" id="UP001497497">
    <property type="component" value="Unassembled WGS sequence"/>
</dbReference>